<evidence type="ECO:0000256" key="1">
    <source>
        <dbReference type="ARBA" id="ARBA00004642"/>
    </source>
</evidence>
<evidence type="ECO:0000256" key="2">
    <source>
        <dbReference type="ARBA" id="ARBA00010274"/>
    </source>
</evidence>
<evidence type="ECO:0000313" key="7">
    <source>
        <dbReference type="EMBL" id="BAU24816.1"/>
    </source>
</evidence>
<keyword evidence="3" id="KW-0649">Protein kinase inhibitor</keyword>
<dbReference type="InterPro" id="IPR044275">
    <property type="entry name" value="KRP"/>
</dbReference>
<evidence type="ECO:0000256" key="4">
    <source>
        <dbReference type="ARBA" id="ARBA00023306"/>
    </source>
</evidence>
<dbReference type="GO" id="GO:0005654">
    <property type="term" value="C:nucleoplasm"/>
    <property type="evidence" value="ECO:0007669"/>
    <property type="project" value="UniProtKB-SubCell"/>
</dbReference>
<feature type="domain" description="Cyclin-dependent kinase inhibitor" evidence="6">
    <location>
        <begin position="184"/>
        <end position="228"/>
    </location>
</feature>
<feature type="compositionally biased region" description="Polar residues" evidence="5">
    <location>
        <begin position="157"/>
        <end position="174"/>
    </location>
</feature>
<dbReference type="InterPro" id="IPR044898">
    <property type="entry name" value="CDI_dom_sf"/>
</dbReference>
<accession>A0A0U5AZI4</accession>
<dbReference type="Gene3D" id="4.10.365.10">
    <property type="entry name" value="p27"/>
    <property type="match status" value="1"/>
</dbReference>
<dbReference type="PANTHER" id="PTHR46776">
    <property type="entry name" value="CYCLIN-DEPENDENT KINASE INHIBITOR 4-RELATED"/>
    <property type="match status" value="1"/>
</dbReference>
<evidence type="ECO:0000256" key="3">
    <source>
        <dbReference type="ARBA" id="ARBA00023013"/>
    </source>
</evidence>
<organism evidence="7">
    <name type="scientific">Daucus carota</name>
    <name type="common">Wild carrot</name>
    <dbReference type="NCBI Taxonomy" id="4039"/>
    <lineage>
        <taxon>Eukaryota</taxon>
        <taxon>Viridiplantae</taxon>
        <taxon>Streptophyta</taxon>
        <taxon>Embryophyta</taxon>
        <taxon>Tracheophyta</taxon>
        <taxon>Spermatophyta</taxon>
        <taxon>Magnoliopsida</taxon>
        <taxon>eudicotyledons</taxon>
        <taxon>Gunneridae</taxon>
        <taxon>Pentapetalae</taxon>
        <taxon>asterids</taxon>
        <taxon>campanulids</taxon>
        <taxon>Apiales</taxon>
        <taxon>Apiaceae</taxon>
        <taxon>Apioideae</taxon>
        <taxon>Scandiceae</taxon>
        <taxon>Daucinae</taxon>
        <taxon>Daucus</taxon>
        <taxon>Daucus sect. Daucus</taxon>
    </lineage>
</organism>
<protein>
    <submittedName>
        <fullName evidence="7">Cyclin-dependent kinase inhibitor 1</fullName>
    </submittedName>
</protein>
<feature type="region of interest" description="Disordered" evidence="5">
    <location>
        <begin position="154"/>
        <end position="174"/>
    </location>
</feature>
<reference evidence="7" key="1">
    <citation type="submission" date="2001-08" db="EMBL/GenBank/DDBJ databases">
        <title>Carrot cyclin-dependent kinase inhibitor.</title>
        <authorList>
            <person name="Toyomasu T."/>
            <person name="Takeuchi R."/>
            <person name="Otsu E."/>
            <person name="Mitsuhashi W."/>
        </authorList>
    </citation>
    <scope>NUCLEOTIDE SEQUENCE</scope>
</reference>
<dbReference type="AlphaFoldDB" id="A0A0U5AZI4"/>
<dbReference type="Pfam" id="PF02234">
    <property type="entry name" value="CDI"/>
    <property type="match status" value="1"/>
</dbReference>
<keyword evidence="4" id="KW-0131">Cell cycle</keyword>
<comment type="similarity">
    <text evidence="2">Belongs to the CDI family. ICK/KRP subfamily.</text>
</comment>
<dbReference type="EMBL" id="AB069688">
    <property type="protein sequence ID" value="BAU24816.1"/>
    <property type="molecule type" value="mRNA"/>
</dbReference>
<dbReference type="InterPro" id="IPR003175">
    <property type="entry name" value="CDI_dom"/>
</dbReference>
<dbReference type="GO" id="GO:0004861">
    <property type="term" value="F:cyclin-dependent protein serine/threonine kinase inhibitor activity"/>
    <property type="evidence" value="ECO:0007669"/>
    <property type="project" value="InterPro"/>
</dbReference>
<evidence type="ECO:0000259" key="6">
    <source>
        <dbReference type="Pfam" id="PF02234"/>
    </source>
</evidence>
<sequence>MGRYMRKAKITNDIALVTDLSQSNNNTSVRTRAKTLALQQQEKQAAAASNCSPCVNSSDPSSYLQLRSRRLERSNFFGAVKLKKCGAEESFKGQKTECSNPRIKNVKAGLISCSSDEKGCFGDVGEGSFGQNDWEFQGRDGSTRESTPCDLIRGSDTIGTPGSSTRPARPVASNQRSWNMMQQIPTSREMEEFFAFAQQEQQRLFIEKYNFDVVNDLPLPGRYEWVSVHP</sequence>
<proteinExistence type="evidence at transcript level"/>
<dbReference type="PIRSF" id="PIRSF017811">
    <property type="entry name" value="CDK_inhib_pln"/>
    <property type="match status" value="1"/>
</dbReference>
<name>A0A0U5AZI4_DAUCA</name>
<comment type="subcellular location">
    <subcellularLocation>
        <location evidence="1">Nucleus</location>
        <location evidence="1">Nucleoplasm</location>
    </subcellularLocation>
</comment>
<evidence type="ECO:0000256" key="5">
    <source>
        <dbReference type="SAM" id="MobiDB-lite"/>
    </source>
</evidence>
<gene>
    <name evidence="7" type="primary">DcICK1</name>
</gene>
<dbReference type="GO" id="GO:0051726">
    <property type="term" value="P:regulation of cell cycle"/>
    <property type="evidence" value="ECO:0007669"/>
    <property type="project" value="InterPro"/>
</dbReference>